<evidence type="ECO:0000313" key="4">
    <source>
        <dbReference type="EMBL" id="GMI32799.1"/>
    </source>
</evidence>
<dbReference type="Gene3D" id="2.130.10.10">
    <property type="entry name" value="YVTN repeat-like/Quinoprotein amine dehydrogenase"/>
    <property type="match status" value="1"/>
</dbReference>
<comment type="caution">
    <text evidence="4">The sequence shown here is derived from an EMBL/GenBank/DDBJ whole genome shotgun (WGS) entry which is preliminary data.</text>
</comment>
<keyword evidence="2" id="KW-0732">Signal</keyword>
<reference evidence="4 5" key="1">
    <citation type="journal article" date="2023" name="Commun. Biol.">
        <title>Genome analysis of Parmales, the sister group of diatoms, reveals the evolutionary specialization of diatoms from phago-mixotrophs to photoautotrophs.</title>
        <authorList>
            <person name="Ban H."/>
            <person name="Sato S."/>
            <person name="Yoshikawa S."/>
            <person name="Yamada K."/>
            <person name="Nakamura Y."/>
            <person name="Ichinomiya M."/>
            <person name="Sato N."/>
            <person name="Blanc-Mathieu R."/>
            <person name="Endo H."/>
            <person name="Kuwata A."/>
            <person name="Ogata H."/>
        </authorList>
    </citation>
    <scope>NUCLEOTIDE SEQUENCE [LARGE SCALE GENOMIC DNA]</scope>
</reference>
<gene>
    <name evidence="4" type="ORF">TeGR_g7815</name>
</gene>
<dbReference type="SUPFAM" id="SSF63829">
    <property type="entry name" value="Calcium-dependent phosphotriesterase"/>
    <property type="match status" value="1"/>
</dbReference>
<evidence type="ECO:0000313" key="5">
    <source>
        <dbReference type="Proteomes" id="UP001165060"/>
    </source>
</evidence>
<sequence length="282" mass="30381">MLRATTLGLFGPLLLAQAASSTRTPPNSPPLNQTTSSTRGVGKEGDCQEVDKLPTKAFEPSGLSLRPSDGTLWAIDDNGFLAVYDSASMALMYDQIATGLDDLEGLTFGPDTDMVYLAQEFPPTIFEFNVVHRALTGRSVELPGFGGDASHGMEGLAYAPPLDAFLAANQDTGHVLLYKVDFEAGAAVLTMDYDLGWKEDASGLSWDPVNEWAVALSDSNNEMVAFDLADGSIYWREDVPYDGQEGIAVEAGSVYIANDDGKNANVRKLRVKEDFSVDKDCF</sequence>
<accession>A0ABQ6MT72</accession>
<feature type="signal peptide" evidence="2">
    <location>
        <begin position="1"/>
        <end position="21"/>
    </location>
</feature>
<evidence type="ECO:0000259" key="3">
    <source>
        <dbReference type="Pfam" id="PF13449"/>
    </source>
</evidence>
<dbReference type="InterPro" id="IPR015943">
    <property type="entry name" value="WD40/YVTN_repeat-like_dom_sf"/>
</dbReference>
<keyword evidence="5" id="KW-1185">Reference proteome</keyword>
<dbReference type="InterPro" id="IPR027372">
    <property type="entry name" value="Phytase-like_dom"/>
</dbReference>
<dbReference type="EMBL" id="BRYB01003215">
    <property type="protein sequence ID" value="GMI32799.1"/>
    <property type="molecule type" value="Genomic_DNA"/>
</dbReference>
<dbReference type="Proteomes" id="UP001165060">
    <property type="component" value="Unassembled WGS sequence"/>
</dbReference>
<feature type="domain" description="Phytase-like" evidence="3">
    <location>
        <begin position="61"/>
        <end position="172"/>
    </location>
</feature>
<evidence type="ECO:0000256" key="2">
    <source>
        <dbReference type="SAM" id="SignalP"/>
    </source>
</evidence>
<proteinExistence type="predicted"/>
<feature type="region of interest" description="Disordered" evidence="1">
    <location>
        <begin position="20"/>
        <end position="53"/>
    </location>
</feature>
<feature type="compositionally biased region" description="Basic and acidic residues" evidence="1">
    <location>
        <begin position="41"/>
        <end position="53"/>
    </location>
</feature>
<name>A0ABQ6MT72_9STRA</name>
<evidence type="ECO:0000256" key="1">
    <source>
        <dbReference type="SAM" id="MobiDB-lite"/>
    </source>
</evidence>
<feature type="compositionally biased region" description="Polar residues" evidence="1">
    <location>
        <begin position="20"/>
        <end position="39"/>
    </location>
</feature>
<organism evidence="4 5">
    <name type="scientific">Tetraparma gracilis</name>
    <dbReference type="NCBI Taxonomy" id="2962635"/>
    <lineage>
        <taxon>Eukaryota</taxon>
        <taxon>Sar</taxon>
        <taxon>Stramenopiles</taxon>
        <taxon>Ochrophyta</taxon>
        <taxon>Bolidophyceae</taxon>
        <taxon>Parmales</taxon>
        <taxon>Triparmaceae</taxon>
        <taxon>Tetraparma</taxon>
    </lineage>
</organism>
<protein>
    <recommendedName>
        <fullName evidence="3">Phytase-like domain-containing protein</fullName>
    </recommendedName>
</protein>
<dbReference type="Pfam" id="PF13449">
    <property type="entry name" value="Phytase-like"/>
    <property type="match status" value="1"/>
</dbReference>
<feature type="chain" id="PRO_5045395603" description="Phytase-like domain-containing protein" evidence="2">
    <location>
        <begin position="22"/>
        <end position="282"/>
    </location>
</feature>